<protein>
    <recommendedName>
        <fullName evidence="4">Pentatricopeptide repeat-containing protein</fullName>
    </recommendedName>
</protein>
<accession>A0A5P1EBC8</accession>
<dbReference type="PANTHER" id="PTHR47926:SF347">
    <property type="entry name" value="PENTATRICOPEPTIDE REPEAT-CONTAINING PROTEIN"/>
    <property type="match status" value="1"/>
</dbReference>
<dbReference type="GO" id="GO:0003723">
    <property type="term" value="F:RNA binding"/>
    <property type="evidence" value="ECO:0007669"/>
    <property type="project" value="InterPro"/>
</dbReference>
<keyword evidence="3" id="KW-1185">Reference proteome</keyword>
<dbReference type="OMA" id="ENGCIDE"/>
<keyword evidence="1" id="KW-0677">Repeat</keyword>
<dbReference type="GO" id="GO:0009451">
    <property type="term" value="P:RNA modification"/>
    <property type="evidence" value="ECO:0007669"/>
    <property type="project" value="InterPro"/>
</dbReference>
<dbReference type="Proteomes" id="UP000243459">
    <property type="component" value="Chromosome 7"/>
</dbReference>
<proteinExistence type="predicted"/>
<dbReference type="Gramene" id="ONK63186">
    <property type="protein sequence ID" value="ONK63186"/>
    <property type="gene ID" value="A4U43_C07F12290"/>
</dbReference>
<dbReference type="InterPro" id="IPR002885">
    <property type="entry name" value="PPR_rpt"/>
</dbReference>
<evidence type="ECO:0000313" key="3">
    <source>
        <dbReference type="Proteomes" id="UP000243459"/>
    </source>
</evidence>
<organism evidence="2 3">
    <name type="scientific">Asparagus officinalis</name>
    <name type="common">Garden asparagus</name>
    <dbReference type="NCBI Taxonomy" id="4686"/>
    <lineage>
        <taxon>Eukaryota</taxon>
        <taxon>Viridiplantae</taxon>
        <taxon>Streptophyta</taxon>
        <taxon>Embryophyta</taxon>
        <taxon>Tracheophyta</taxon>
        <taxon>Spermatophyta</taxon>
        <taxon>Magnoliopsida</taxon>
        <taxon>Liliopsida</taxon>
        <taxon>Asparagales</taxon>
        <taxon>Asparagaceae</taxon>
        <taxon>Asparagoideae</taxon>
        <taxon>Asparagus</taxon>
    </lineage>
</organism>
<dbReference type="InterPro" id="IPR011990">
    <property type="entry name" value="TPR-like_helical_dom_sf"/>
</dbReference>
<dbReference type="EMBL" id="CM007387">
    <property type="protein sequence ID" value="ONK63186.1"/>
    <property type="molecule type" value="Genomic_DNA"/>
</dbReference>
<dbReference type="Pfam" id="PF01535">
    <property type="entry name" value="PPR"/>
    <property type="match status" value="1"/>
</dbReference>
<dbReference type="InterPro" id="IPR046960">
    <property type="entry name" value="PPR_At4g14850-like_plant"/>
</dbReference>
<dbReference type="PANTHER" id="PTHR47926">
    <property type="entry name" value="PENTATRICOPEPTIDE REPEAT-CONTAINING PROTEIN"/>
    <property type="match status" value="1"/>
</dbReference>
<dbReference type="AlphaFoldDB" id="A0A5P1EBC8"/>
<sequence length="125" mass="13724">MIPSFHSMISPGDLPGCYPTNYTLGSVLSACSSLPEIDFGEQIHGYLVKYGLELDTSIGNSLCGLYSKCGRLKLAAKAFQRIEDKNVISWTTIVSACGDNGNAELGLRMFLQICWWRMCSQMSSL</sequence>
<evidence type="ECO:0000313" key="2">
    <source>
        <dbReference type="EMBL" id="ONK63186.1"/>
    </source>
</evidence>
<reference evidence="3" key="1">
    <citation type="journal article" date="2017" name="Nat. Commun.">
        <title>The asparagus genome sheds light on the origin and evolution of a young Y chromosome.</title>
        <authorList>
            <person name="Harkess A."/>
            <person name="Zhou J."/>
            <person name="Xu C."/>
            <person name="Bowers J.E."/>
            <person name="Van der Hulst R."/>
            <person name="Ayyampalayam S."/>
            <person name="Mercati F."/>
            <person name="Riccardi P."/>
            <person name="McKain M.R."/>
            <person name="Kakrana A."/>
            <person name="Tang H."/>
            <person name="Ray J."/>
            <person name="Groenendijk J."/>
            <person name="Arikit S."/>
            <person name="Mathioni S.M."/>
            <person name="Nakano M."/>
            <person name="Shan H."/>
            <person name="Telgmann-Rauber A."/>
            <person name="Kanno A."/>
            <person name="Yue Z."/>
            <person name="Chen H."/>
            <person name="Li W."/>
            <person name="Chen Y."/>
            <person name="Xu X."/>
            <person name="Zhang Y."/>
            <person name="Luo S."/>
            <person name="Chen H."/>
            <person name="Gao J."/>
            <person name="Mao Z."/>
            <person name="Pires J.C."/>
            <person name="Luo M."/>
            <person name="Kudrna D."/>
            <person name="Wing R.A."/>
            <person name="Meyers B.C."/>
            <person name="Yi K."/>
            <person name="Kong H."/>
            <person name="Lavrijsen P."/>
            <person name="Sunseri F."/>
            <person name="Falavigna A."/>
            <person name="Ye Y."/>
            <person name="Leebens-Mack J.H."/>
            <person name="Chen G."/>
        </authorList>
    </citation>
    <scope>NUCLEOTIDE SEQUENCE [LARGE SCALE GENOMIC DNA]</scope>
    <source>
        <strain evidence="3">cv. DH0086</strain>
    </source>
</reference>
<name>A0A5P1EBC8_ASPOF</name>
<evidence type="ECO:0008006" key="4">
    <source>
        <dbReference type="Google" id="ProtNLM"/>
    </source>
</evidence>
<dbReference type="Gene3D" id="1.25.40.10">
    <property type="entry name" value="Tetratricopeptide repeat domain"/>
    <property type="match status" value="1"/>
</dbReference>
<evidence type="ECO:0000256" key="1">
    <source>
        <dbReference type="ARBA" id="ARBA00022737"/>
    </source>
</evidence>
<gene>
    <name evidence="2" type="ORF">A4U43_C07F12290</name>
</gene>